<keyword evidence="1" id="KW-1133">Transmembrane helix</keyword>
<protein>
    <submittedName>
        <fullName evidence="2">Uncharacterized protein</fullName>
    </submittedName>
</protein>
<dbReference type="EMBL" id="QHKI01000040">
    <property type="protein sequence ID" value="RSM77676.1"/>
    <property type="molecule type" value="Genomic_DNA"/>
</dbReference>
<accession>A0A428Z0J8</accession>
<keyword evidence="1" id="KW-0812">Transmembrane</keyword>
<gene>
    <name evidence="2" type="ORF">DMH04_34770</name>
</gene>
<comment type="caution">
    <text evidence="2">The sequence shown here is derived from an EMBL/GenBank/DDBJ whole genome shotgun (WGS) entry which is preliminary data.</text>
</comment>
<feature type="transmembrane region" description="Helical" evidence="1">
    <location>
        <begin position="92"/>
        <end position="111"/>
    </location>
</feature>
<proteinExistence type="predicted"/>
<keyword evidence="1" id="KW-0472">Membrane</keyword>
<dbReference type="AlphaFoldDB" id="A0A428Z0J8"/>
<name>A0A428Z0J8_KIBAR</name>
<evidence type="ECO:0000313" key="2">
    <source>
        <dbReference type="EMBL" id="RSM77676.1"/>
    </source>
</evidence>
<organism evidence="2 3">
    <name type="scientific">Kibdelosporangium aridum</name>
    <dbReference type="NCBI Taxonomy" id="2030"/>
    <lineage>
        <taxon>Bacteria</taxon>
        <taxon>Bacillati</taxon>
        <taxon>Actinomycetota</taxon>
        <taxon>Actinomycetes</taxon>
        <taxon>Pseudonocardiales</taxon>
        <taxon>Pseudonocardiaceae</taxon>
        <taxon>Kibdelosporangium</taxon>
    </lineage>
</organism>
<evidence type="ECO:0000256" key="1">
    <source>
        <dbReference type="SAM" id="Phobius"/>
    </source>
</evidence>
<dbReference type="Proteomes" id="UP000287547">
    <property type="component" value="Unassembled WGS sequence"/>
</dbReference>
<sequence>MVLFAAVTAAVIAWALRDRARFLPTGAFVPRHALATNGHHQNGYLPPAPVTGEAVINYPGLIMLALHLTTIAILAAAWLVRRHVRDQVKARLSFAVLGSVLAALVTIPVAAMTLGNAILFTGTVAAAMTVLQYTFVLVVAGTALFGVP</sequence>
<feature type="transmembrane region" description="Helical" evidence="1">
    <location>
        <begin position="56"/>
        <end position="80"/>
    </location>
</feature>
<feature type="transmembrane region" description="Helical" evidence="1">
    <location>
        <begin position="117"/>
        <end position="147"/>
    </location>
</feature>
<reference evidence="2 3" key="1">
    <citation type="submission" date="2018-05" db="EMBL/GenBank/DDBJ databases">
        <title>Evolution of GPA BGCs.</title>
        <authorList>
            <person name="Waglechner N."/>
            <person name="Wright G.D."/>
        </authorList>
    </citation>
    <scope>NUCLEOTIDE SEQUENCE [LARGE SCALE GENOMIC DNA]</scope>
    <source>
        <strain evidence="2 3">A82846</strain>
    </source>
</reference>
<evidence type="ECO:0000313" key="3">
    <source>
        <dbReference type="Proteomes" id="UP000287547"/>
    </source>
</evidence>